<dbReference type="PANTHER" id="PTHR47053">
    <property type="entry name" value="MUREIN DD-ENDOPEPTIDASE MEPH-RELATED"/>
    <property type="match status" value="1"/>
</dbReference>
<feature type="domain" description="NlpC/P60" evidence="7">
    <location>
        <begin position="220"/>
        <end position="331"/>
    </location>
</feature>
<keyword evidence="3" id="KW-0378">Hydrolase</keyword>
<name>A0ABT2HWI3_9MICO</name>
<dbReference type="Pfam" id="PF00877">
    <property type="entry name" value="NLPC_P60"/>
    <property type="match status" value="1"/>
</dbReference>
<keyword evidence="6" id="KW-0472">Membrane</keyword>
<dbReference type="EMBL" id="JALXSQ010000014">
    <property type="protein sequence ID" value="MCT2042668.1"/>
    <property type="molecule type" value="Genomic_DNA"/>
</dbReference>
<evidence type="ECO:0000256" key="4">
    <source>
        <dbReference type="ARBA" id="ARBA00022807"/>
    </source>
</evidence>
<sequence length="331" mass="33899">MTNTQTQAPLTRRQAREIERRTGVRPIAVAPAAPAEHIQLAEASAAAIRHDTGFIERNDVAELRSVVPTEVFDREELSSFANRGLTIRAQKPAALVAKQRRRNVVTVAAAASVAAVASTGLLVPLAQGQSNEAHQADLAAAAKAQDAEAADVVAAKPEVERVVTEVVEAPVEAFDRTDVASFDSEVEAATVTQAATTTNNTQASNGNSSSTSQANSPVAIPADGSTLGIAVALGSGASYVFGAEGPGAYDCSGLVKVALAQRGISVPHSVSGIAAMATPISAAEAQPGDLVVVPGAHIGIYAGGGQQFSAMSPSMGIGYGALWGNYQFYRI</sequence>
<dbReference type="InterPro" id="IPR038765">
    <property type="entry name" value="Papain-like_cys_pep_sf"/>
</dbReference>
<dbReference type="InterPro" id="IPR051202">
    <property type="entry name" value="Peptidase_C40"/>
</dbReference>
<keyword evidence="6" id="KW-1133">Transmembrane helix</keyword>
<evidence type="ECO:0000313" key="8">
    <source>
        <dbReference type="EMBL" id="MCT2042668.1"/>
    </source>
</evidence>
<feature type="region of interest" description="Disordered" evidence="5">
    <location>
        <begin position="193"/>
        <end position="217"/>
    </location>
</feature>
<evidence type="ECO:0000256" key="2">
    <source>
        <dbReference type="ARBA" id="ARBA00022670"/>
    </source>
</evidence>
<evidence type="ECO:0000259" key="7">
    <source>
        <dbReference type="PROSITE" id="PS51935"/>
    </source>
</evidence>
<evidence type="ECO:0000256" key="3">
    <source>
        <dbReference type="ARBA" id="ARBA00022801"/>
    </source>
</evidence>
<dbReference type="SUPFAM" id="SSF54001">
    <property type="entry name" value="Cysteine proteinases"/>
    <property type="match status" value="1"/>
</dbReference>
<protein>
    <submittedName>
        <fullName evidence="8">NlpC/P60 family protein</fullName>
    </submittedName>
</protein>
<dbReference type="PROSITE" id="PS51935">
    <property type="entry name" value="NLPC_P60"/>
    <property type="match status" value="1"/>
</dbReference>
<dbReference type="PANTHER" id="PTHR47053:SF1">
    <property type="entry name" value="MUREIN DD-ENDOPEPTIDASE MEPH-RELATED"/>
    <property type="match status" value="1"/>
</dbReference>
<gene>
    <name evidence="8" type="ORF">M3D15_04880</name>
</gene>
<reference evidence="8 9" key="1">
    <citation type="submission" date="2022-04" db="EMBL/GenBank/DDBJ databases">
        <title>Human microbiome associated bacterial genomes.</title>
        <authorList>
            <person name="Sandstrom S."/>
            <person name="Salamzade R."/>
            <person name="Kalan L.R."/>
        </authorList>
    </citation>
    <scope>NUCLEOTIDE SEQUENCE [LARGE SCALE GENOMIC DNA]</scope>
    <source>
        <strain evidence="9">p3-SID1799</strain>
    </source>
</reference>
<comment type="caution">
    <text evidence="8">The sequence shown here is derived from an EMBL/GenBank/DDBJ whole genome shotgun (WGS) entry which is preliminary data.</text>
</comment>
<evidence type="ECO:0000256" key="6">
    <source>
        <dbReference type="SAM" id="Phobius"/>
    </source>
</evidence>
<dbReference type="Proteomes" id="UP001525379">
    <property type="component" value="Unassembled WGS sequence"/>
</dbReference>
<keyword evidence="2" id="KW-0645">Protease</keyword>
<dbReference type="Gene3D" id="3.90.1720.10">
    <property type="entry name" value="endopeptidase domain like (from Nostoc punctiforme)"/>
    <property type="match status" value="1"/>
</dbReference>
<organism evidence="8 9">
    <name type="scientific">Pseudoclavibacter albus</name>
    <dbReference type="NCBI Taxonomy" id="272241"/>
    <lineage>
        <taxon>Bacteria</taxon>
        <taxon>Bacillati</taxon>
        <taxon>Actinomycetota</taxon>
        <taxon>Actinomycetes</taxon>
        <taxon>Micrococcales</taxon>
        <taxon>Microbacteriaceae</taxon>
        <taxon>Pseudoclavibacter</taxon>
    </lineage>
</organism>
<feature type="transmembrane region" description="Helical" evidence="6">
    <location>
        <begin position="104"/>
        <end position="126"/>
    </location>
</feature>
<feature type="compositionally biased region" description="Low complexity" evidence="5">
    <location>
        <begin position="193"/>
        <end position="216"/>
    </location>
</feature>
<keyword evidence="6" id="KW-0812">Transmembrane</keyword>
<proteinExistence type="inferred from homology"/>
<evidence type="ECO:0000313" key="9">
    <source>
        <dbReference type="Proteomes" id="UP001525379"/>
    </source>
</evidence>
<dbReference type="InterPro" id="IPR000064">
    <property type="entry name" value="NLP_P60_dom"/>
</dbReference>
<keyword evidence="4" id="KW-0788">Thiol protease</keyword>
<dbReference type="RefSeq" id="WP_206394351.1">
    <property type="nucleotide sequence ID" value="NZ_JAFDPW010000001.1"/>
</dbReference>
<accession>A0ABT2HWI3</accession>
<evidence type="ECO:0000256" key="1">
    <source>
        <dbReference type="ARBA" id="ARBA00007074"/>
    </source>
</evidence>
<comment type="similarity">
    <text evidence="1">Belongs to the peptidase C40 family.</text>
</comment>
<feature type="region of interest" description="Disordered" evidence="5">
    <location>
        <begin position="1"/>
        <end position="22"/>
    </location>
</feature>
<evidence type="ECO:0000256" key="5">
    <source>
        <dbReference type="SAM" id="MobiDB-lite"/>
    </source>
</evidence>
<keyword evidence="9" id="KW-1185">Reference proteome</keyword>